<evidence type="ECO:0000313" key="2">
    <source>
        <dbReference type="Proteomes" id="UP000193380"/>
    </source>
</evidence>
<dbReference type="AlphaFoldDB" id="A0A060W0C8"/>
<sequence length="119" mass="13535">MPAELKCSKATGLDNIPARFLIDSAEQIGPCITYIVNLSLEHCTFPRDMKQAKVIPLYKKGIKSDPGNYRPVSILCVTSTFLERVVHEQMYEYVNKQGLMYDFQSGFRKTYSTNSCLLD</sequence>
<proteinExistence type="predicted"/>
<protein>
    <recommendedName>
        <fullName evidence="3">Reverse transcriptase domain-containing protein</fullName>
    </recommendedName>
</protein>
<evidence type="ECO:0008006" key="3">
    <source>
        <dbReference type="Google" id="ProtNLM"/>
    </source>
</evidence>
<dbReference type="PANTHER" id="PTHR33395">
    <property type="entry name" value="TRANSCRIPTASE, PUTATIVE-RELATED-RELATED"/>
    <property type="match status" value="1"/>
</dbReference>
<accession>A0A060W0C8</accession>
<evidence type="ECO:0000313" key="1">
    <source>
        <dbReference type="EMBL" id="CDQ60567.1"/>
    </source>
</evidence>
<dbReference type="PaxDb" id="8022-A0A060W0C8"/>
<name>A0A060W0C8_ONCMY</name>
<dbReference type="EMBL" id="FR904353">
    <property type="protein sequence ID" value="CDQ60567.1"/>
    <property type="molecule type" value="Genomic_DNA"/>
</dbReference>
<dbReference type="Proteomes" id="UP000193380">
    <property type="component" value="Unassembled WGS sequence"/>
</dbReference>
<reference evidence="1" key="1">
    <citation type="journal article" date="2014" name="Nat. Commun.">
        <title>The rainbow trout genome provides novel insights into evolution after whole-genome duplication in vertebrates.</title>
        <authorList>
            <person name="Berthelot C."/>
            <person name="Brunet F."/>
            <person name="Chalopin D."/>
            <person name="Juanchich A."/>
            <person name="Bernard M."/>
            <person name="Noel B."/>
            <person name="Bento P."/>
            <person name="Da Silva C."/>
            <person name="Labadie K."/>
            <person name="Alberti A."/>
            <person name="Aury J.M."/>
            <person name="Louis A."/>
            <person name="Dehais P."/>
            <person name="Bardou P."/>
            <person name="Montfort J."/>
            <person name="Klopp C."/>
            <person name="Cabau C."/>
            <person name="Gaspin C."/>
            <person name="Thorgaard G.H."/>
            <person name="Boussaha M."/>
            <person name="Quillet E."/>
            <person name="Guyomard R."/>
            <person name="Galiana D."/>
            <person name="Bobe J."/>
            <person name="Volff J.N."/>
            <person name="Genet C."/>
            <person name="Wincker P."/>
            <person name="Jaillon O."/>
            <person name="Roest Crollius H."/>
            <person name="Guiguen Y."/>
        </authorList>
    </citation>
    <scope>NUCLEOTIDE SEQUENCE [LARGE SCALE GENOMIC DNA]</scope>
</reference>
<organism evidence="1 2">
    <name type="scientific">Oncorhynchus mykiss</name>
    <name type="common">Rainbow trout</name>
    <name type="synonym">Salmo gairdneri</name>
    <dbReference type="NCBI Taxonomy" id="8022"/>
    <lineage>
        <taxon>Eukaryota</taxon>
        <taxon>Metazoa</taxon>
        <taxon>Chordata</taxon>
        <taxon>Craniata</taxon>
        <taxon>Vertebrata</taxon>
        <taxon>Euteleostomi</taxon>
        <taxon>Actinopterygii</taxon>
        <taxon>Neopterygii</taxon>
        <taxon>Teleostei</taxon>
        <taxon>Protacanthopterygii</taxon>
        <taxon>Salmoniformes</taxon>
        <taxon>Salmonidae</taxon>
        <taxon>Salmoninae</taxon>
        <taxon>Oncorhynchus</taxon>
    </lineage>
</organism>
<dbReference type="PANTHER" id="PTHR33395:SF22">
    <property type="entry name" value="REVERSE TRANSCRIPTASE DOMAIN-CONTAINING PROTEIN"/>
    <property type="match status" value="1"/>
</dbReference>
<reference evidence="1" key="2">
    <citation type="submission" date="2014-03" db="EMBL/GenBank/DDBJ databases">
        <authorList>
            <person name="Genoscope - CEA"/>
        </authorList>
    </citation>
    <scope>NUCLEOTIDE SEQUENCE</scope>
</reference>
<dbReference type="STRING" id="8022.A0A060W0C8"/>
<gene>
    <name evidence="1" type="ORF">GSONMT00082028001</name>
</gene>